<evidence type="ECO:0000259" key="7">
    <source>
        <dbReference type="Pfam" id="PF19038"/>
    </source>
</evidence>
<feature type="domain" description="FUZ/MON1/HPS1 third Longin" evidence="7">
    <location>
        <begin position="642"/>
        <end position="731"/>
    </location>
</feature>
<evidence type="ECO:0000256" key="2">
    <source>
        <dbReference type="ARBA" id="ARBA00018132"/>
    </source>
</evidence>
<dbReference type="PANTHER" id="PTHR13027:SF7">
    <property type="entry name" value="VACUOLAR FUSION PROTEIN MON1 HOMOLOG"/>
    <property type="match status" value="1"/>
</dbReference>
<sequence length="742" mass="83532">MSPWYWSSHCLDCWIGGNLELISVFDGLKLTSIMDVKERLSDQLKRSKESTVKDDSNKNKNSVTFSSNFQQLYFIFTESGKPVFNSDEFHDSYRLSVKQFNQALKSKTSLDSLKTTSINSLRLGNVTNIPNSNSNGLDYTSLMGVLNLIFNLVSIDGDELKFIKANNDLSIHFNKFDHLIYVYLSNLNESNKIINIRLSLLHEQVLSIIPKHHLNKILTTKPNYDLRQLVEGSEALLKNFIISLESSFHYNLQAIQPFRMDFKFRSHIGNLLLPPKHLRAHHLYTILFAYGKIITIVRPKKHSIHPTDLIIILNTVTSSPSLRNCESWLPVSLPKFTSNGFLNAYIAFVSPSSQVKESMDISGYPEIGVIHITGNPESFEDVSNWWYSTKQNMTDQGIFDRIYKSAPDSAYTCGDVSVPGLRHFIFKSKANVQITCPSYDSIYAQDMHARQRLLNSYDELYNRVHHPHTKTSASERRTAEPLQSPNPAGNKRDSTFTNRHSIAASGEGEDQDDAKTIRSVSKEHLSSSSLSHSTVQHEGVEGDQQTVSAEASRPEEAQTPHEGSNDTDGQTKKETDVASQSQNHTNEGQLDESNASIPTSSNHQQHNDTLTPPTHKTASRTLSQQLLRATISTPANVLKASTSMMSYMPSLPQFSATKSVESSQSPQSQKRQHTDQRSTQRTSHFIKNDHESVLVWSTRIFEVYVALPASMPHSAAVHSAQSVVKWIRKEEQNLFLGNTPTF</sequence>
<comment type="similarity">
    <text evidence="3">Belongs to the MON1/SAND family.</text>
</comment>
<evidence type="ECO:0000256" key="3">
    <source>
        <dbReference type="RuleBase" id="RU367048"/>
    </source>
</evidence>
<dbReference type="GO" id="GO:0032585">
    <property type="term" value="C:multivesicular body membrane"/>
    <property type="evidence" value="ECO:0007669"/>
    <property type="project" value="UniProtKB-SubCell"/>
</dbReference>
<dbReference type="GO" id="GO:0006623">
    <property type="term" value="P:protein targeting to vacuole"/>
    <property type="evidence" value="ECO:0007669"/>
    <property type="project" value="UniProtKB-UniRule"/>
</dbReference>
<dbReference type="InterPro" id="IPR004353">
    <property type="entry name" value="Mon1"/>
</dbReference>
<proteinExistence type="inferred from homology"/>
<dbReference type="AlphaFoldDB" id="A0A4T0FCD4"/>
<feature type="compositionally biased region" description="Polar residues" evidence="4">
    <location>
        <begin position="577"/>
        <end position="619"/>
    </location>
</feature>
<evidence type="ECO:0000313" key="8">
    <source>
        <dbReference type="EMBL" id="TIA85429.1"/>
    </source>
</evidence>
<feature type="region of interest" description="Disordered" evidence="4">
    <location>
        <begin position="655"/>
        <end position="684"/>
    </location>
</feature>
<evidence type="ECO:0000256" key="4">
    <source>
        <dbReference type="SAM" id="MobiDB-lite"/>
    </source>
</evidence>
<name>A0A4T0FCD4_9BASI</name>
<feature type="region of interest" description="Disordered" evidence="4">
    <location>
        <begin position="467"/>
        <end position="619"/>
    </location>
</feature>
<organism evidence="8 9">
    <name type="scientific">Wallemia hederae</name>
    <dbReference type="NCBI Taxonomy" id="1540922"/>
    <lineage>
        <taxon>Eukaryota</taxon>
        <taxon>Fungi</taxon>
        <taxon>Dikarya</taxon>
        <taxon>Basidiomycota</taxon>
        <taxon>Wallemiomycotina</taxon>
        <taxon>Wallemiomycetes</taxon>
        <taxon>Wallemiales</taxon>
        <taxon>Wallemiaceae</taxon>
        <taxon>Wallemia</taxon>
    </lineage>
</organism>
<feature type="domain" description="FUZ/MON1/HPS1 third Longin" evidence="7">
    <location>
        <begin position="420"/>
        <end position="472"/>
    </location>
</feature>
<dbReference type="Pfam" id="PF19038">
    <property type="entry name" value="Fuz_longin_3"/>
    <property type="match status" value="2"/>
</dbReference>
<dbReference type="GO" id="GO:0006914">
    <property type="term" value="P:autophagy"/>
    <property type="evidence" value="ECO:0007669"/>
    <property type="project" value="UniProtKB-UniRule"/>
</dbReference>
<dbReference type="InterPro" id="IPR043970">
    <property type="entry name" value="FUZ/MON1/HPS1_longin_3"/>
</dbReference>
<feature type="domain" description="FUZ/MON1/HPS1 second Longin" evidence="6">
    <location>
        <begin position="282"/>
        <end position="383"/>
    </location>
</feature>
<keyword evidence="9" id="KW-1185">Reference proteome</keyword>
<dbReference type="Pfam" id="PF19037">
    <property type="entry name" value="Fuz_longin_2"/>
    <property type="match status" value="1"/>
</dbReference>
<comment type="function">
    <text evidence="3">Required for multiple vacuole delivery pathways including the cytoplasm to vacuole transport (Cvt), autophagy, pexophagy and endocytosis.</text>
</comment>
<comment type="subcellular location">
    <subcellularLocation>
        <location evidence="3">Endosome</location>
        <location evidence="3">Multivesicular body membrane</location>
        <topology evidence="3">Peripheral membrane protein</topology>
    </subcellularLocation>
    <subcellularLocation>
        <location evidence="1 3">Prevacuolar compartment membrane</location>
        <topology evidence="1 3">Peripheral membrane protein</topology>
    </subcellularLocation>
    <subcellularLocation>
        <location evidence="3">Vacuole membrane</location>
        <topology evidence="3">Peripheral membrane protein</topology>
    </subcellularLocation>
</comment>
<evidence type="ECO:0000313" key="9">
    <source>
        <dbReference type="Proteomes" id="UP000310189"/>
    </source>
</evidence>
<dbReference type="OrthoDB" id="272411at2759"/>
<reference evidence="8 9" key="1">
    <citation type="submission" date="2019-03" db="EMBL/GenBank/DDBJ databases">
        <title>Sequencing 23 genomes of Wallemia ichthyophaga.</title>
        <authorList>
            <person name="Gostincar C."/>
        </authorList>
    </citation>
    <scope>NUCLEOTIDE SEQUENCE [LARGE SCALE GENOMIC DNA]</scope>
    <source>
        <strain evidence="8 9">EXF-5753</strain>
    </source>
</reference>
<evidence type="ECO:0000259" key="6">
    <source>
        <dbReference type="Pfam" id="PF19037"/>
    </source>
</evidence>
<dbReference type="PANTHER" id="PTHR13027">
    <property type="entry name" value="SAND PROTEIN-RELATED"/>
    <property type="match status" value="1"/>
</dbReference>
<dbReference type="GO" id="GO:0016192">
    <property type="term" value="P:vesicle-mediated transport"/>
    <property type="evidence" value="ECO:0007669"/>
    <property type="project" value="InterPro"/>
</dbReference>
<dbReference type="Proteomes" id="UP000310189">
    <property type="component" value="Unassembled WGS sequence"/>
</dbReference>
<keyword evidence="3" id="KW-0072">Autophagy</keyword>
<keyword evidence="3" id="KW-0653">Protein transport</keyword>
<feature type="domain" description="FUZ/MON1/HPS1 first Longin" evidence="5">
    <location>
        <begin position="72"/>
        <end position="239"/>
    </location>
</feature>
<keyword evidence="3" id="KW-0926">Vacuole</keyword>
<keyword evidence="3" id="KW-0813">Transport</keyword>
<keyword evidence="3" id="KW-0967">Endosome</keyword>
<accession>A0A4T0FCD4</accession>
<dbReference type="Pfam" id="PF19036">
    <property type="entry name" value="Fuz_longin_1"/>
    <property type="match status" value="1"/>
</dbReference>
<feature type="compositionally biased region" description="Basic and acidic residues" evidence="4">
    <location>
        <begin position="513"/>
        <end position="525"/>
    </location>
</feature>
<dbReference type="GO" id="GO:0035658">
    <property type="term" value="C:Mon1-Ccz1 complex"/>
    <property type="evidence" value="ECO:0007669"/>
    <property type="project" value="TreeGrafter"/>
</dbReference>
<dbReference type="InterPro" id="IPR043971">
    <property type="entry name" value="FUZ/MON1/HPS1_longin_2"/>
</dbReference>
<gene>
    <name evidence="8" type="ORF">E3P99_03997</name>
</gene>
<protein>
    <recommendedName>
        <fullName evidence="2 3">Vacuolar fusion protein MON1</fullName>
    </recommendedName>
</protein>
<evidence type="ECO:0000259" key="5">
    <source>
        <dbReference type="Pfam" id="PF19036"/>
    </source>
</evidence>
<dbReference type="InterPro" id="IPR043972">
    <property type="entry name" value="FUZ/MON1/HPS1_longin_1"/>
</dbReference>
<dbReference type="PRINTS" id="PR01546">
    <property type="entry name" value="YEAST73DUF"/>
</dbReference>
<dbReference type="GO" id="GO:0000329">
    <property type="term" value="C:fungal-type vacuole membrane"/>
    <property type="evidence" value="ECO:0007669"/>
    <property type="project" value="TreeGrafter"/>
</dbReference>
<feature type="compositionally biased region" description="Polar residues" evidence="4">
    <location>
        <begin position="655"/>
        <end position="669"/>
    </location>
</feature>
<dbReference type="EMBL" id="SPNW01000110">
    <property type="protein sequence ID" value="TIA85429.1"/>
    <property type="molecule type" value="Genomic_DNA"/>
</dbReference>
<keyword evidence="3" id="KW-0472">Membrane</keyword>
<evidence type="ECO:0000256" key="1">
    <source>
        <dbReference type="ARBA" id="ARBA00004380"/>
    </source>
</evidence>
<comment type="caution">
    <text evidence="8">The sequence shown here is derived from an EMBL/GenBank/DDBJ whole genome shotgun (WGS) entry which is preliminary data.</text>
</comment>